<dbReference type="EMBL" id="LVCJ01000092">
    <property type="protein sequence ID" value="OAL27837.1"/>
    <property type="molecule type" value="Genomic_DNA"/>
</dbReference>
<keyword evidence="9" id="KW-1133">Transmembrane helix</keyword>
<evidence type="ECO:0000256" key="1">
    <source>
        <dbReference type="ARBA" id="ARBA00001971"/>
    </source>
</evidence>
<evidence type="ECO:0000256" key="6">
    <source>
        <dbReference type="ARBA" id="ARBA00023033"/>
    </source>
</evidence>
<dbReference type="PANTHER" id="PTHR46206">
    <property type="entry name" value="CYTOCHROME P450"/>
    <property type="match status" value="1"/>
</dbReference>
<dbReference type="Gene3D" id="1.10.630.10">
    <property type="entry name" value="Cytochrome P450"/>
    <property type="match status" value="1"/>
</dbReference>
<evidence type="ECO:0000256" key="3">
    <source>
        <dbReference type="ARBA" id="ARBA00022723"/>
    </source>
</evidence>
<evidence type="ECO:0000313" key="10">
    <source>
        <dbReference type="EMBL" id="OAL27837.1"/>
    </source>
</evidence>
<keyword evidence="5 7" id="KW-0408">Iron</keyword>
<dbReference type="PROSITE" id="PS00086">
    <property type="entry name" value="CYTOCHROME_P450"/>
    <property type="match status" value="1"/>
</dbReference>
<dbReference type="Proteomes" id="UP000185904">
    <property type="component" value="Unassembled WGS sequence"/>
</dbReference>
<evidence type="ECO:0000256" key="5">
    <source>
        <dbReference type="ARBA" id="ARBA00023004"/>
    </source>
</evidence>
<comment type="similarity">
    <text evidence="2 8">Belongs to the cytochrome P450 family.</text>
</comment>
<dbReference type="InterPro" id="IPR002403">
    <property type="entry name" value="Cyt_P450_E_grp-IV"/>
</dbReference>
<gene>
    <name evidence="10" type="ORF">AYO20_09690</name>
</gene>
<evidence type="ECO:0000256" key="9">
    <source>
        <dbReference type="SAM" id="Phobius"/>
    </source>
</evidence>
<dbReference type="PANTHER" id="PTHR46206:SF6">
    <property type="entry name" value="CYTOCHROME P450 MONOOXYGENASE AN1598-RELATED"/>
    <property type="match status" value="1"/>
</dbReference>
<keyword evidence="9" id="KW-0472">Membrane</keyword>
<dbReference type="SUPFAM" id="SSF48264">
    <property type="entry name" value="Cytochrome P450"/>
    <property type="match status" value="1"/>
</dbReference>
<dbReference type="InterPro" id="IPR001128">
    <property type="entry name" value="Cyt_P450"/>
</dbReference>
<keyword evidence="11" id="KW-1185">Reference proteome</keyword>
<keyword evidence="9" id="KW-0812">Transmembrane</keyword>
<dbReference type="CDD" id="cd11041">
    <property type="entry name" value="CYP503A1-like"/>
    <property type="match status" value="1"/>
</dbReference>
<evidence type="ECO:0000256" key="8">
    <source>
        <dbReference type="RuleBase" id="RU000461"/>
    </source>
</evidence>
<accession>A0A178CEB8</accession>
<name>A0A178CEB8_9EURO</name>
<dbReference type="GO" id="GO:0005506">
    <property type="term" value="F:iron ion binding"/>
    <property type="evidence" value="ECO:0007669"/>
    <property type="project" value="InterPro"/>
</dbReference>
<dbReference type="AlphaFoldDB" id="A0A178CEB8"/>
<reference evidence="10 11" key="1">
    <citation type="submission" date="2016-03" db="EMBL/GenBank/DDBJ databases">
        <title>The draft genome sequence of Fonsecaea nubica causative agent of cutaneous subcutaneous infection in human host.</title>
        <authorList>
            <person name="Costa F."/>
            <person name="Sybren D.H."/>
            <person name="Raittz R.T."/>
            <person name="Weiss V.A."/>
            <person name="Leao A.C."/>
            <person name="Gomes R."/>
            <person name="De Souza E.M."/>
            <person name="Pedrosa F.O."/>
            <person name="Steffens M.B."/>
            <person name="Bombassaro A."/>
            <person name="Tadra-Sfeir M.Z."/>
            <person name="Moreno L.F."/>
            <person name="Najafzadeh M.J."/>
            <person name="Felipe M.S."/>
            <person name="Teixeira M."/>
            <person name="Sun J."/>
            <person name="Xi L."/>
            <person name="Castro M.A."/>
            <person name="Vicente V.A."/>
        </authorList>
    </citation>
    <scope>NUCLEOTIDE SEQUENCE [LARGE SCALE GENOMIC DNA]</scope>
    <source>
        <strain evidence="10 11">CBS 269.64</strain>
    </source>
</reference>
<evidence type="ECO:0000313" key="11">
    <source>
        <dbReference type="Proteomes" id="UP000185904"/>
    </source>
</evidence>
<evidence type="ECO:0000256" key="2">
    <source>
        <dbReference type="ARBA" id="ARBA00010617"/>
    </source>
</evidence>
<comment type="caution">
    <text evidence="10">The sequence shown here is derived from an EMBL/GenBank/DDBJ whole genome shotgun (WGS) entry which is preliminary data.</text>
</comment>
<dbReference type="GO" id="GO:0004497">
    <property type="term" value="F:monooxygenase activity"/>
    <property type="evidence" value="ECO:0007669"/>
    <property type="project" value="UniProtKB-KW"/>
</dbReference>
<dbReference type="Pfam" id="PF00067">
    <property type="entry name" value="p450"/>
    <property type="match status" value="1"/>
</dbReference>
<keyword evidence="6 8" id="KW-0503">Monooxygenase</keyword>
<comment type="cofactor">
    <cofactor evidence="1 7">
        <name>heme</name>
        <dbReference type="ChEBI" id="CHEBI:30413"/>
    </cofactor>
</comment>
<keyword evidence="7 8" id="KW-0349">Heme</keyword>
<dbReference type="InterPro" id="IPR036396">
    <property type="entry name" value="Cyt_P450_sf"/>
</dbReference>
<proteinExistence type="inferred from homology"/>
<evidence type="ECO:0000256" key="4">
    <source>
        <dbReference type="ARBA" id="ARBA00023002"/>
    </source>
</evidence>
<organism evidence="10 11">
    <name type="scientific">Fonsecaea nubica</name>
    <dbReference type="NCBI Taxonomy" id="856822"/>
    <lineage>
        <taxon>Eukaryota</taxon>
        <taxon>Fungi</taxon>
        <taxon>Dikarya</taxon>
        <taxon>Ascomycota</taxon>
        <taxon>Pezizomycotina</taxon>
        <taxon>Eurotiomycetes</taxon>
        <taxon>Chaetothyriomycetidae</taxon>
        <taxon>Chaetothyriales</taxon>
        <taxon>Herpotrichiellaceae</taxon>
        <taxon>Fonsecaea</taxon>
    </lineage>
</organism>
<sequence length="494" mass="55541">MLMQSSFSGAYSLTSIAISAVIFAAALYLLSMLSAHASIDHLPVLGEKGQTTFYKTLENAYFNIKNLHRLPFRRHDIVWIPPRFISEVSSLPESKVSVARDSMTRFHGKYTGLGIMDFHFVDVIRIHVTRNLAKYIGAMEIAVAECFDSDSPDWEEVTLHARLLQVVGRLTARMFVPEQLSKNPVWVNLMIDYTMISMQAVEELHGWPIWTHPVVSRCLPKCRQIVDMRAQARDLLRPVLEDRRRLMESDPTDTMPADTLTWTIKEKGPGGWDPDYQARIQILIAVGSIHTTTNALVNTILDIINNPGVADELRTEYTDVLAANDGKMNKIALNNLIKFDSVMRESQRLNPSHAIAIGRVATLDLKLSGGQVVPSGVHFLFSSAAANRDPAYYSDPNQFDPWRFVKLRQAEKDRSNEGKWQFVATSPNSLGFGHGTHACPGRFFASNEMRLILGNLLLRYDFKFPPGKTRPESLYGETTISPNPSTKVLIKARV</sequence>
<dbReference type="GeneID" id="34593087"/>
<evidence type="ECO:0000256" key="7">
    <source>
        <dbReference type="PIRSR" id="PIRSR602403-1"/>
    </source>
</evidence>
<keyword evidence="3 7" id="KW-0479">Metal-binding</keyword>
<protein>
    <submittedName>
        <fullName evidence="10">TBC domain-containing protein C4G8.04</fullName>
    </submittedName>
</protein>
<dbReference type="OrthoDB" id="1844152at2759"/>
<feature type="transmembrane region" description="Helical" evidence="9">
    <location>
        <begin position="12"/>
        <end position="33"/>
    </location>
</feature>
<dbReference type="GO" id="GO:0016705">
    <property type="term" value="F:oxidoreductase activity, acting on paired donors, with incorporation or reduction of molecular oxygen"/>
    <property type="evidence" value="ECO:0007669"/>
    <property type="project" value="InterPro"/>
</dbReference>
<dbReference type="PRINTS" id="PR00465">
    <property type="entry name" value="EP450IV"/>
</dbReference>
<dbReference type="RefSeq" id="XP_022496104.1">
    <property type="nucleotide sequence ID" value="XM_022647959.1"/>
</dbReference>
<feature type="binding site" description="axial binding residue" evidence="7">
    <location>
        <position position="439"/>
    </location>
    <ligand>
        <name>heme</name>
        <dbReference type="ChEBI" id="CHEBI:30413"/>
    </ligand>
    <ligandPart>
        <name>Fe</name>
        <dbReference type="ChEBI" id="CHEBI:18248"/>
    </ligandPart>
</feature>
<dbReference type="GO" id="GO:0020037">
    <property type="term" value="F:heme binding"/>
    <property type="evidence" value="ECO:0007669"/>
    <property type="project" value="InterPro"/>
</dbReference>
<keyword evidence="4 8" id="KW-0560">Oxidoreductase</keyword>
<dbReference type="InterPro" id="IPR017972">
    <property type="entry name" value="Cyt_P450_CS"/>
</dbReference>